<evidence type="ECO:0000256" key="2">
    <source>
        <dbReference type="SAM" id="Phobius"/>
    </source>
</evidence>
<sequence>MKPVQKNTIKLIACIGLTIFIMLLATNVWLSTTRHKITQQMRTELAAEKNRLINKINKLEAKIAKQKSVTSVRKIATELNMIQSDKPVEILQAEIR</sequence>
<dbReference type="EMBL" id="UINC01019933">
    <property type="protein sequence ID" value="SVA84199.1"/>
    <property type="molecule type" value="Genomic_DNA"/>
</dbReference>
<feature type="transmembrane region" description="Helical" evidence="2">
    <location>
        <begin position="12"/>
        <end position="30"/>
    </location>
</feature>
<keyword evidence="1" id="KW-0175">Coiled coil</keyword>
<keyword evidence="2" id="KW-0472">Membrane</keyword>
<feature type="coiled-coil region" evidence="1">
    <location>
        <begin position="42"/>
        <end position="69"/>
    </location>
</feature>
<organism evidence="3">
    <name type="scientific">marine metagenome</name>
    <dbReference type="NCBI Taxonomy" id="408172"/>
    <lineage>
        <taxon>unclassified sequences</taxon>
        <taxon>metagenomes</taxon>
        <taxon>ecological metagenomes</taxon>
    </lineage>
</organism>
<protein>
    <submittedName>
        <fullName evidence="3">Uncharacterized protein</fullName>
    </submittedName>
</protein>
<gene>
    <name evidence="3" type="ORF">METZ01_LOCUS137053</name>
</gene>
<accession>A0A381Z4T6</accession>
<evidence type="ECO:0000256" key="1">
    <source>
        <dbReference type="SAM" id="Coils"/>
    </source>
</evidence>
<reference evidence="3" key="1">
    <citation type="submission" date="2018-05" db="EMBL/GenBank/DDBJ databases">
        <authorList>
            <person name="Lanie J.A."/>
            <person name="Ng W.-L."/>
            <person name="Kazmierczak K.M."/>
            <person name="Andrzejewski T.M."/>
            <person name="Davidsen T.M."/>
            <person name="Wayne K.J."/>
            <person name="Tettelin H."/>
            <person name="Glass J.I."/>
            <person name="Rusch D."/>
            <person name="Podicherti R."/>
            <person name="Tsui H.-C.T."/>
            <person name="Winkler M.E."/>
        </authorList>
    </citation>
    <scope>NUCLEOTIDE SEQUENCE</scope>
</reference>
<dbReference type="AlphaFoldDB" id="A0A381Z4T6"/>
<evidence type="ECO:0000313" key="3">
    <source>
        <dbReference type="EMBL" id="SVA84199.1"/>
    </source>
</evidence>
<keyword evidence="2" id="KW-0812">Transmembrane</keyword>
<proteinExistence type="predicted"/>
<keyword evidence="2" id="KW-1133">Transmembrane helix</keyword>
<name>A0A381Z4T6_9ZZZZ</name>